<reference evidence="3" key="1">
    <citation type="submission" date="2016-10" db="EMBL/GenBank/DDBJ databases">
        <authorList>
            <person name="Varghese N."/>
            <person name="Submissions S."/>
        </authorList>
    </citation>
    <scope>NUCLEOTIDE SEQUENCE [LARGE SCALE GENOMIC DNA]</scope>
    <source>
        <strain evidence="3">DSM 18130</strain>
    </source>
</reference>
<dbReference type="AlphaFoldDB" id="A0A1I0SJ91"/>
<organism evidence="2 3">
    <name type="scientific">Pedobacter suwonensis</name>
    <dbReference type="NCBI Taxonomy" id="332999"/>
    <lineage>
        <taxon>Bacteria</taxon>
        <taxon>Pseudomonadati</taxon>
        <taxon>Bacteroidota</taxon>
        <taxon>Sphingobacteriia</taxon>
        <taxon>Sphingobacteriales</taxon>
        <taxon>Sphingobacteriaceae</taxon>
        <taxon>Pedobacter</taxon>
    </lineage>
</organism>
<dbReference type="PANTHER" id="PTHR34980">
    <property type="entry name" value="INNER MEMBRANE PROTEIN-RELATED-RELATED"/>
    <property type="match status" value="1"/>
</dbReference>
<dbReference type="GO" id="GO:0005886">
    <property type="term" value="C:plasma membrane"/>
    <property type="evidence" value="ECO:0007669"/>
    <property type="project" value="TreeGrafter"/>
</dbReference>
<keyword evidence="3" id="KW-1185">Reference proteome</keyword>
<dbReference type="OrthoDB" id="9812349at2"/>
<feature type="transmembrane region" description="Helical" evidence="1">
    <location>
        <begin position="17"/>
        <end position="34"/>
    </location>
</feature>
<dbReference type="RefSeq" id="WP_090979826.1">
    <property type="nucleotide sequence ID" value="NZ_FOJM01000001.1"/>
</dbReference>
<keyword evidence="1" id="KW-1133">Transmembrane helix</keyword>
<name>A0A1I0SJ91_9SPHI</name>
<evidence type="ECO:0000313" key="3">
    <source>
        <dbReference type="Proteomes" id="UP000198836"/>
    </source>
</evidence>
<dbReference type="STRING" id="332999.SAMN04488511_101478"/>
<dbReference type="Pfam" id="PF05656">
    <property type="entry name" value="DUF805"/>
    <property type="match status" value="1"/>
</dbReference>
<evidence type="ECO:0000313" key="2">
    <source>
        <dbReference type="EMBL" id="SFA39591.1"/>
    </source>
</evidence>
<dbReference type="Proteomes" id="UP000198836">
    <property type="component" value="Unassembled WGS sequence"/>
</dbReference>
<proteinExistence type="predicted"/>
<gene>
    <name evidence="2" type="ORF">SAMN04488511_101478</name>
</gene>
<keyword evidence="1" id="KW-0812">Transmembrane</keyword>
<evidence type="ECO:0000256" key="1">
    <source>
        <dbReference type="SAM" id="Phobius"/>
    </source>
</evidence>
<sequence length="127" mass="14852">MFKDPFSFYGRIRRTEFALTHIFYFIVHFFVLIVENNKSVGSWIEFTKLLPIYLLMSQGAKRCHDLGKSGWWQLVPFYMLMMFFLPGDYGPNEYGDHPKGEGNERYDAFGYDFKTGKTIAAGEHDPV</sequence>
<dbReference type="EMBL" id="FOJM01000001">
    <property type="protein sequence ID" value="SFA39591.1"/>
    <property type="molecule type" value="Genomic_DNA"/>
</dbReference>
<protein>
    <submittedName>
        <fullName evidence="2">Uncharacterized membrane protein YhaH, DUF805 family</fullName>
    </submittedName>
</protein>
<dbReference type="InterPro" id="IPR008523">
    <property type="entry name" value="DUF805"/>
</dbReference>
<keyword evidence="1" id="KW-0472">Membrane</keyword>
<dbReference type="PANTHER" id="PTHR34980:SF3">
    <property type="entry name" value="BLR8105 PROTEIN"/>
    <property type="match status" value="1"/>
</dbReference>
<accession>A0A1I0SJ91</accession>